<name>A0ABU9CKI6_9BURK</name>
<dbReference type="RefSeq" id="WP_341410742.1">
    <property type="nucleotide sequence ID" value="NZ_JBBUTH010000007.1"/>
</dbReference>
<dbReference type="EMBL" id="JBBUTH010000007">
    <property type="protein sequence ID" value="MEK8051052.1"/>
    <property type="molecule type" value="Genomic_DNA"/>
</dbReference>
<proteinExistence type="predicted"/>
<sequence>MLKRIALGLVVAVAALLLFALTRPDSFRVERRTVIQAEAARIQPLIADFHRWADWSPWEKLDPAMRRDFGGPASGAGATYAWQGNKDVGSGRMAIREATPLRVAIQLDFIEPFEGHNLTEFTLTPQAGGTEVLWAMSGPMPYVSKLMSVFVSMDTLIGKDFEKGLAQMKAAAEAR</sequence>
<evidence type="ECO:0000313" key="1">
    <source>
        <dbReference type="EMBL" id="MEK8051052.1"/>
    </source>
</evidence>
<keyword evidence="2" id="KW-1185">Reference proteome</keyword>
<dbReference type="InterPro" id="IPR023393">
    <property type="entry name" value="START-like_dom_sf"/>
</dbReference>
<dbReference type="Gene3D" id="3.30.530.20">
    <property type="match status" value="1"/>
</dbReference>
<evidence type="ECO:0000313" key="2">
    <source>
        <dbReference type="Proteomes" id="UP001365405"/>
    </source>
</evidence>
<organism evidence="1 2">
    <name type="scientific">Pseudaquabacterium inlustre</name>
    <dbReference type="NCBI Taxonomy" id="2984192"/>
    <lineage>
        <taxon>Bacteria</taxon>
        <taxon>Pseudomonadati</taxon>
        <taxon>Pseudomonadota</taxon>
        <taxon>Betaproteobacteria</taxon>
        <taxon>Burkholderiales</taxon>
        <taxon>Sphaerotilaceae</taxon>
        <taxon>Pseudaquabacterium</taxon>
    </lineage>
</organism>
<gene>
    <name evidence="1" type="ORF">AACH10_12450</name>
</gene>
<protein>
    <submittedName>
        <fullName evidence="1">SRPBCC family protein</fullName>
    </submittedName>
</protein>
<dbReference type="SUPFAM" id="SSF55961">
    <property type="entry name" value="Bet v1-like"/>
    <property type="match status" value="1"/>
</dbReference>
<dbReference type="InterPro" id="IPR019587">
    <property type="entry name" value="Polyketide_cyclase/dehydratase"/>
</dbReference>
<dbReference type="Proteomes" id="UP001365405">
    <property type="component" value="Unassembled WGS sequence"/>
</dbReference>
<dbReference type="Pfam" id="PF10604">
    <property type="entry name" value="Polyketide_cyc2"/>
    <property type="match status" value="1"/>
</dbReference>
<comment type="caution">
    <text evidence="1">The sequence shown here is derived from an EMBL/GenBank/DDBJ whole genome shotgun (WGS) entry which is preliminary data.</text>
</comment>
<reference evidence="1 2" key="1">
    <citation type="submission" date="2024-04" db="EMBL/GenBank/DDBJ databases">
        <title>Novel species of the genus Ideonella isolated from streams.</title>
        <authorList>
            <person name="Lu H."/>
        </authorList>
    </citation>
    <scope>NUCLEOTIDE SEQUENCE [LARGE SCALE GENOMIC DNA]</scope>
    <source>
        <strain evidence="1 2">DXS22W</strain>
    </source>
</reference>
<accession>A0ABU9CKI6</accession>
<dbReference type="CDD" id="cd07818">
    <property type="entry name" value="SRPBCC_1"/>
    <property type="match status" value="1"/>
</dbReference>